<sequence>MKSSETSGLIENIYKYINTNIEIAKVEVEERIEAVMKKLIIGAILLILVSTFLIFLLLTIALYLNFILESKYLGFLIVTLLLATGAGIVFYCAKETFRPKTLEEIAKESSETIYYEN</sequence>
<evidence type="ECO:0000313" key="3">
    <source>
        <dbReference type="Proteomes" id="UP001302949"/>
    </source>
</evidence>
<dbReference type="InterPro" id="IPR009937">
    <property type="entry name" value="Phage_holin_3_6"/>
</dbReference>
<keyword evidence="1" id="KW-0812">Transmembrane</keyword>
<evidence type="ECO:0000313" key="2">
    <source>
        <dbReference type="EMBL" id="MEA5140431.1"/>
    </source>
</evidence>
<keyword evidence="1" id="KW-0472">Membrane</keyword>
<dbReference type="Proteomes" id="UP001302949">
    <property type="component" value="Unassembled WGS sequence"/>
</dbReference>
<dbReference type="Pfam" id="PF07332">
    <property type="entry name" value="Phage_holin_3_6"/>
    <property type="match status" value="1"/>
</dbReference>
<evidence type="ECO:0000256" key="1">
    <source>
        <dbReference type="SAM" id="Phobius"/>
    </source>
</evidence>
<feature type="transmembrane region" description="Helical" evidence="1">
    <location>
        <begin position="39"/>
        <end position="66"/>
    </location>
</feature>
<gene>
    <name evidence="2" type="ORF">VB248_14865</name>
</gene>
<dbReference type="RefSeq" id="WP_323297585.1">
    <property type="nucleotide sequence ID" value="NZ_JAYFUM010000017.1"/>
</dbReference>
<feature type="transmembrane region" description="Helical" evidence="1">
    <location>
        <begin position="72"/>
        <end position="93"/>
    </location>
</feature>
<organism evidence="2 3">
    <name type="scientific">Arcicella rigui</name>
    <dbReference type="NCBI Taxonomy" id="797020"/>
    <lineage>
        <taxon>Bacteria</taxon>
        <taxon>Pseudomonadati</taxon>
        <taxon>Bacteroidota</taxon>
        <taxon>Cytophagia</taxon>
        <taxon>Cytophagales</taxon>
        <taxon>Flectobacillaceae</taxon>
        <taxon>Arcicella</taxon>
    </lineage>
</organism>
<protein>
    <submittedName>
        <fullName evidence="2">Phage holin family protein</fullName>
    </submittedName>
</protein>
<keyword evidence="1" id="KW-1133">Transmembrane helix</keyword>
<accession>A0ABU5QC52</accession>
<keyword evidence="3" id="KW-1185">Reference proteome</keyword>
<reference evidence="2 3" key="1">
    <citation type="submission" date="2023-12" db="EMBL/GenBank/DDBJ databases">
        <title>Novel species of the genus Arcicella isolated from rivers.</title>
        <authorList>
            <person name="Lu H."/>
        </authorList>
    </citation>
    <scope>NUCLEOTIDE SEQUENCE [LARGE SCALE GENOMIC DNA]</scope>
    <source>
        <strain evidence="2 3">KCTC 23307</strain>
    </source>
</reference>
<comment type="caution">
    <text evidence="2">The sequence shown here is derived from an EMBL/GenBank/DDBJ whole genome shotgun (WGS) entry which is preliminary data.</text>
</comment>
<name>A0ABU5QC52_9BACT</name>
<dbReference type="EMBL" id="JAYFUM010000017">
    <property type="protein sequence ID" value="MEA5140431.1"/>
    <property type="molecule type" value="Genomic_DNA"/>
</dbReference>
<proteinExistence type="predicted"/>